<organism evidence="15 16">
    <name type="scientific">Rhizopogon vesiculosus</name>
    <dbReference type="NCBI Taxonomy" id="180088"/>
    <lineage>
        <taxon>Eukaryota</taxon>
        <taxon>Fungi</taxon>
        <taxon>Dikarya</taxon>
        <taxon>Basidiomycota</taxon>
        <taxon>Agaricomycotina</taxon>
        <taxon>Agaricomycetes</taxon>
        <taxon>Agaricomycetidae</taxon>
        <taxon>Boletales</taxon>
        <taxon>Suillineae</taxon>
        <taxon>Rhizopogonaceae</taxon>
        <taxon>Rhizopogon</taxon>
    </lineage>
</organism>
<feature type="compositionally biased region" description="Polar residues" evidence="11">
    <location>
        <begin position="1076"/>
        <end position="1103"/>
    </location>
</feature>
<dbReference type="Pfam" id="PF00616">
    <property type="entry name" value="RasGAP"/>
    <property type="match status" value="1"/>
</dbReference>
<dbReference type="GO" id="GO:0009922">
    <property type="term" value="F:fatty acid elongase activity"/>
    <property type="evidence" value="ECO:0007669"/>
    <property type="project" value="InterPro"/>
</dbReference>
<dbReference type="GO" id="GO:0006633">
    <property type="term" value="P:fatty acid biosynthetic process"/>
    <property type="evidence" value="ECO:0007669"/>
    <property type="project" value="UniProtKB-KW"/>
</dbReference>
<feature type="compositionally biased region" description="Basic residues" evidence="11">
    <location>
        <begin position="1175"/>
        <end position="1188"/>
    </location>
</feature>
<dbReference type="InterPro" id="IPR030457">
    <property type="entry name" value="ELO_CS"/>
</dbReference>
<comment type="subcellular location">
    <subcellularLocation>
        <location evidence="1">Membrane</location>
        <topology evidence="1">Multi-pass membrane protein</topology>
    </subcellularLocation>
</comment>
<protein>
    <submittedName>
        <fullName evidence="15">Uncharacterized protein</fullName>
    </submittedName>
</protein>
<evidence type="ECO:0000256" key="9">
    <source>
        <dbReference type="ARBA" id="ARBA00023136"/>
    </source>
</evidence>
<dbReference type="STRING" id="180088.A0A1J8QII7"/>
<dbReference type="CDD" id="cd05137">
    <property type="entry name" value="RasGAP_CLA2_BUD2"/>
    <property type="match status" value="1"/>
</dbReference>
<feature type="domain" description="C2" evidence="13">
    <location>
        <begin position="493"/>
        <end position="634"/>
    </location>
</feature>
<keyword evidence="2" id="KW-0343">GTPase activation</keyword>
<dbReference type="PANTHER" id="PTHR10194:SF60">
    <property type="entry name" value="RAS GTPASE-ACTIVATING PROTEIN RASKOL"/>
    <property type="match status" value="1"/>
</dbReference>
<feature type="transmembrane region" description="Helical" evidence="12">
    <location>
        <begin position="165"/>
        <end position="185"/>
    </location>
</feature>
<evidence type="ECO:0000256" key="5">
    <source>
        <dbReference type="ARBA" id="ARBA00022692"/>
    </source>
</evidence>
<name>A0A1J8QII7_9AGAM</name>
<dbReference type="Gene3D" id="2.60.40.150">
    <property type="entry name" value="C2 domain"/>
    <property type="match status" value="1"/>
</dbReference>
<evidence type="ECO:0000313" key="15">
    <source>
        <dbReference type="EMBL" id="OJA21502.1"/>
    </source>
</evidence>
<evidence type="ECO:0000256" key="10">
    <source>
        <dbReference type="ARBA" id="ARBA00023160"/>
    </source>
</evidence>
<dbReference type="InterPro" id="IPR001936">
    <property type="entry name" value="RasGAP_dom"/>
</dbReference>
<feature type="transmembrane region" description="Helical" evidence="12">
    <location>
        <begin position="114"/>
        <end position="135"/>
    </location>
</feature>
<dbReference type="SUPFAM" id="SSF49562">
    <property type="entry name" value="C2 domain (Calcium/lipid-binding domain, CaLB)"/>
    <property type="match status" value="1"/>
</dbReference>
<evidence type="ECO:0000256" key="12">
    <source>
        <dbReference type="SAM" id="Phobius"/>
    </source>
</evidence>
<dbReference type="SMART" id="SM00239">
    <property type="entry name" value="C2"/>
    <property type="match status" value="1"/>
</dbReference>
<sequence length="1188" mass="133477">MPILADFLLTVIPTDFIPKHLKSYVPGETPLSTWPVVATALASYLAIIFGTREIMKDRPPQQLNTLFRIHNAFLSAGSFILLALMMEEVGSIWLTNTTYGTMCDESSWTERMEFYYMINYYFKYIELLDTVFLALKKKPLAFLHVFHHSATALLCFAQLNGKTSVSWVVISLNLAVHVIMCKIPLSFNVSYAYQITDYYYFATAGGAKIWWKKYLTSMQIIQFIIDIFIVYFGTYQHYAATHYPHLPHWSNCAGTETAALFGCGLLTSYLGLFINFYVQTYKKPSKGKKSAVNGIANGHAHNENSAALQVNSALAVCPMSATSDPKQPTATSSVHREFLVSVELYVPTMPSFGLRKPVVPRRKTDTGKVDESPKLLKEKSSWISLTRNAPGVGQWRPATCRLMDEDESCLLHIYVEEIILYQTVYIHMLNHTDIRHADTSLFLRKNCIGLASAGQIATRGQRWGSSVNTQPIYLQFEDSDVCNAWLVLLRSYSRPEIYGQTFISRDGGLYRMWRQVELSILQGRNLGNHFKAHLDVNASSATVSEADQRESDPVDLDAFCEIHLNDNICARTTVKKGIGSPDWHENFLFSDLPPFETLEVTVWREKRLSKPVLLGSVRIALTNFRRSEAVEGWFPVIQSGGVSNSVQVGEIRMKLTVNEEIILPHSSYSGLLSVLHDRNVLEWMSDFERRLQLRTISSHLMSIAIAKNVLVEHVKEYADREVDGTPSSHNTIFRGNNTFTKTMELAMAFYGKAFLESSIGSIIRRICSEKIAIEVDPVRSGRGAKEVERGVDQLIHWSQEVWNQIYAVRGQCPHELRRLFEHVRQLVEKRYHTRDSQEAHNRELPWQSVSAFCFLRFIVPGILHPHLFGLYPGLPGARIQRSLTLIAKVIQSLANLNPNVQKEEFMRGMKDFLKQNLPAMVDYILIVSTPVPDPFSPHSGHPAHSLQRHNVVSSLHERGATMPVLERESIPLLPHVLDIPRHLACITSSVIRSARSADSKGKSSEGDNQHLSDLCSQCFSLEEQSLTRVSQLAGVESPHTALKWDVPRMQSIAPSAALPSPVSPKGSGPHKVSRPYTASSSSDLSETTHPNAPSENSLPSNTVPHDLFSLRRGSVPDTPPGPEVLSSPEDRTPRQRFLRPKSISADSLSTFVSRAGAEVSRSLRSPPDFQDEAGRKRKNVLHGILTKR</sequence>
<proteinExistence type="predicted"/>
<feature type="transmembrane region" description="Helical" evidence="12">
    <location>
        <begin position="72"/>
        <end position="94"/>
    </location>
</feature>
<evidence type="ECO:0000259" key="13">
    <source>
        <dbReference type="PROSITE" id="PS50004"/>
    </source>
</evidence>
<dbReference type="PROSITE" id="PS50004">
    <property type="entry name" value="C2"/>
    <property type="match status" value="1"/>
</dbReference>
<evidence type="ECO:0000256" key="11">
    <source>
        <dbReference type="SAM" id="MobiDB-lite"/>
    </source>
</evidence>
<feature type="compositionally biased region" description="Low complexity" evidence="11">
    <location>
        <begin position="1055"/>
        <end position="1064"/>
    </location>
</feature>
<gene>
    <name evidence="15" type="ORF">AZE42_05118</name>
</gene>
<dbReference type="SMART" id="SM00323">
    <property type="entry name" value="RasGAP"/>
    <property type="match status" value="1"/>
</dbReference>
<dbReference type="Pfam" id="PF00168">
    <property type="entry name" value="C2"/>
    <property type="match status" value="1"/>
</dbReference>
<keyword evidence="10" id="KW-0275">Fatty acid biosynthesis</keyword>
<evidence type="ECO:0000256" key="4">
    <source>
        <dbReference type="ARBA" id="ARBA00022679"/>
    </source>
</evidence>
<feature type="domain" description="Ras-GAP" evidence="14">
    <location>
        <begin position="692"/>
        <end position="895"/>
    </location>
</feature>
<evidence type="ECO:0000256" key="1">
    <source>
        <dbReference type="ARBA" id="ARBA00004141"/>
    </source>
</evidence>
<evidence type="ECO:0000259" key="14">
    <source>
        <dbReference type="PROSITE" id="PS50018"/>
    </source>
</evidence>
<dbReference type="InterPro" id="IPR008936">
    <property type="entry name" value="Rho_GTPase_activation_prot"/>
</dbReference>
<evidence type="ECO:0000256" key="8">
    <source>
        <dbReference type="ARBA" id="ARBA00023098"/>
    </source>
</evidence>
<dbReference type="PROSITE" id="PS01188">
    <property type="entry name" value="ELO"/>
    <property type="match status" value="1"/>
</dbReference>
<evidence type="ECO:0000256" key="3">
    <source>
        <dbReference type="ARBA" id="ARBA00022516"/>
    </source>
</evidence>
<feature type="region of interest" description="Disordered" evidence="11">
    <location>
        <begin position="1055"/>
        <end position="1188"/>
    </location>
</feature>
<comment type="caution">
    <text evidence="15">The sequence shown here is derived from an EMBL/GenBank/DDBJ whole genome shotgun (WGS) entry which is preliminary data.</text>
</comment>
<dbReference type="GO" id="GO:0005096">
    <property type="term" value="F:GTPase activator activity"/>
    <property type="evidence" value="ECO:0007669"/>
    <property type="project" value="UniProtKB-KW"/>
</dbReference>
<dbReference type="InterPro" id="IPR002076">
    <property type="entry name" value="ELO_fam"/>
</dbReference>
<keyword evidence="5 12" id="KW-0812">Transmembrane</keyword>
<dbReference type="SUPFAM" id="SSF48350">
    <property type="entry name" value="GTPase activation domain, GAP"/>
    <property type="match status" value="1"/>
</dbReference>
<dbReference type="Pfam" id="PF01151">
    <property type="entry name" value="ELO"/>
    <property type="match status" value="1"/>
</dbReference>
<keyword evidence="9 12" id="KW-0472">Membrane</keyword>
<evidence type="ECO:0000256" key="2">
    <source>
        <dbReference type="ARBA" id="ARBA00022468"/>
    </source>
</evidence>
<feature type="transmembrane region" description="Helical" evidence="12">
    <location>
        <begin position="258"/>
        <end position="278"/>
    </location>
</feature>
<keyword evidence="8" id="KW-0443">Lipid metabolism</keyword>
<keyword evidence="3" id="KW-0444">Lipid biosynthesis</keyword>
<dbReference type="GO" id="GO:0016020">
    <property type="term" value="C:membrane"/>
    <property type="evidence" value="ECO:0007669"/>
    <property type="project" value="UniProtKB-SubCell"/>
</dbReference>
<feature type="transmembrane region" description="Helical" evidence="12">
    <location>
        <begin position="220"/>
        <end position="238"/>
    </location>
</feature>
<keyword evidence="16" id="KW-1185">Reference proteome</keyword>
<accession>A0A1J8QII7</accession>
<evidence type="ECO:0000256" key="7">
    <source>
        <dbReference type="ARBA" id="ARBA00022989"/>
    </source>
</evidence>
<feature type="transmembrane region" description="Helical" evidence="12">
    <location>
        <begin position="31"/>
        <end position="51"/>
    </location>
</feature>
<dbReference type="AlphaFoldDB" id="A0A1J8QII7"/>
<dbReference type="PROSITE" id="PS50018">
    <property type="entry name" value="RAS_GTPASE_ACTIV_2"/>
    <property type="match status" value="1"/>
</dbReference>
<dbReference type="PANTHER" id="PTHR10194">
    <property type="entry name" value="RAS GTPASE-ACTIVATING PROTEINS"/>
    <property type="match status" value="1"/>
</dbReference>
<dbReference type="Gene3D" id="1.10.506.10">
    <property type="entry name" value="GTPase Activation - p120gap, domain 1"/>
    <property type="match status" value="1"/>
</dbReference>
<evidence type="ECO:0000256" key="6">
    <source>
        <dbReference type="ARBA" id="ARBA00022832"/>
    </source>
</evidence>
<dbReference type="OrthoDB" id="775356at2759"/>
<keyword evidence="4" id="KW-0808">Transferase</keyword>
<reference evidence="15 16" key="1">
    <citation type="submission" date="2016-03" db="EMBL/GenBank/DDBJ databases">
        <title>Comparative genomics of the ectomycorrhizal sister species Rhizopogon vinicolor and Rhizopogon vesiculosus (Basidiomycota: Boletales) reveals a divergence of the mating type B locus.</title>
        <authorList>
            <person name="Mujic A.B."/>
            <person name="Kuo A."/>
            <person name="Tritt A."/>
            <person name="Lipzen A."/>
            <person name="Chen C."/>
            <person name="Johnson J."/>
            <person name="Sharma A."/>
            <person name="Barry K."/>
            <person name="Grigoriev I.V."/>
            <person name="Spatafora J.W."/>
        </authorList>
    </citation>
    <scope>NUCLEOTIDE SEQUENCE [LARGE SCALE GENOMIC DNA]</scope>
    <source>
        <strain evidence="15 16">AM-OR11-056</strain>
    </source>
</reference>
<keyword evidence="7 12" id="KW-1133">Transmembrane helix</keyword>
<dbReference type="InterPro" id="IPR035892">
    <property type="entry name" value="C2_domain_sf"/>
</dbReference>
<evidence type="ECO:0000313" key="16">
    <source>
        <dbReference type="Proteomes" id="UP000183567"/>
    </source>
</evidence>
<dbReference type="InterPro" id="IPR039360">
    <property type="entry name" value="Ras_GTPase"/>
</dbReference>
<dbReference type="Proteomes" id="UP000183567">
    <property type="component" value="Unassembled WGS sequence"/>
</dbReference>
<dbReference type="EMBL" id="LVVM01000097">
    <property type="protein sequence ID" value="OJA21502.1"/>
    <property type="molecule type" value="Genomic_DNA"/>
</dbReference>
<keyword evidence="6" id="KW-0276">Fatty acid metabolism</keyword>
<dbReference type="InterPro" id="IPR000008">
    <property type="entry name" value="C2_dom"/>
</dbReference>